<dbReference type="SUPFAM" id="SSF51735">
    <property type="entry name" value="NAD(P)-binding Rossmann-fold domains"/>
    <property type="match status" value="1"/>
</dbReference>
<dbReference type="PANTHER" id="PTHR45033:SF2">
    <property type="entry name" value="ZINC-TYPE ALCOHOL DEHYDROGENASE-LIKE PROTEIN C1773.06C"/>
    <property type="match status" value="1"/>
</dbReference>
<proteinExistence type="predicted"/>
<sequence>MTPHFPLTVNAWELPRGLGLAGLRQVAREVHAPGRGEVLLRPRVAALNARDAWMADAPGEGAAQPGSDGAGEVLAVGEGVSTLRPGDRVLASFFPHWQDGPPNPTATRLALGGRGPGLLAQAVLLPAEGLLHLPEDMDFETAASLPTAGVTAWHALFEVGPWRPGEAVLILGTGGVATWALQLAVAAGLRAIVSSSRPERLAQAQALGAAATLRIGRDEAGWAAKVRELNGGQGVDRVIETSGQATLAESMRATRPAGTVAVVGGTSGWGGAVDADALIDGALRLQGVLVGSRRMLADLLRFVQQRGLRPTIAARYGFAELPQAFATLAAGERLGKVLVTLD</sequence>
<dbReference type="InterPro" id="IPR013154">
    <property type="entry name" value="ADH-like_N"/>
</dbReference>
<organism evidence="2 3">
    <name type="scientific">Inhella proteolytica</name>
    <dbReference type="NCBI Taxonomy" id="2795029"/>
    <lineage>
        <taxon>Bacteria</taxon>
        <taxon>Pseudomonadati</taxon>
        <taxon>Pseudomonadota</taxon>
        <taxon>Betaproteobacteria</taxon>
        <taxon>Burkholderiales</taxon>
        <taxon>Sphaerotilaceae</taxon>
        <taxon>Inhella</taxon>
    </lineage>
</organism>
<dbReference type="Pfam" id="PF08240">
    <property type="entry name" value="ADH_N"/>
    <property type="match status" value="1"/>
</dbReference>
<dbReference type="PANTHER" id="PTHR45033">
    <property type="match status" value="1"/>
</dbReference>
<dbReference type="InterPro" id="IPR020843">
    <property type="entry name" value="ER"/>
</dbReference>
<dbReference type="AlphaFoldDB" id="A0A931J3D5"/>
<dbReference type="Gene3D" id="3.90.180.10">
    <property type="entry name" value="Medium-chain alcohol dehydrogenases, catalytic domain"/>
    <property type="match status" value="1"/>
</dbReference>
<dbReference type="Proteomes" id="UP000613266">
    <property type="component" value="Unassembled WGS sequence"/>
</dbReference>
<dbReference type="InterPro" id="IPR036291">
    <property type="entry name" value="NAD(P)-bd_dom_sf"/>
</dbReference>
<comment type="caution">
    <text evidence="2">The sequence shown here is derived from an EMBL/GenBank/DDBJ whole genome shotgun (WGS) entry which is preliminary data.</text>
</comment>
<reference evidence="2" key="1">
    <citation type="submission" date="2020-12" db="EMBL/GenBank/DDBJ databases">
        <title>The genome sequence of Inhella sp. 1Y17.</title>
        <authorList>
            <person name="Liu Y."/>
        </authorList>
    </citation>
    <scope>NUCLEOTIDE SEQUENCE</scope>
    <source>
        <strain evidence="2">1Y17</strain>
    </source>
</reference>
<dbReference type="InterPro" id="IPR052711">
    <property type="entry name" value="Zinc_ADH-like"/>
</dbReference>
<feature type="domain" description="Enoyl reductase (ER)" evidence="1">
    <location>
        <begin position="19"/>
        <end position="339"/>
    </location>
</feature>
<dbReference type="GO" id="GO:0016491">
    <property type="term" value="F:oxidoreductase activity"/>
    <property type="evidence" value="ECO:0007669"/>
    <property type="project" value="InterPro"/>
</dbReference>
<dbReference type="RefSeq" id="WP_198110419.1">
    <property type="nucleotide sequence ID" value="NZ_JAEDAK010000004.1"/>
</dbReference>
<keyword evidence="3" id="KW-1185">Reference proteome</keyword>
<name>A0A931J3D5_9BURK</name>
<gene>
    <name evidence="2" type="ORF">I7X39_07820</name>
</gene>
<evidence type="ECO:0000259" key="1">
    <source>
        <dbReference type="SMART" id="SM00829"/>
    </source>
</evidence>
<dbReference type="InterPro" id="IPR013149">
    <property type="entry name" value="ADH-like_C"/>
</dbReference>
<evidence type="ECO:0000313" key="2">
    <source>
        <dbReference type="EMBL" id="MBH9576809.1"/>
    </source>
</evidence>
<dbReference type="Gene3D" id="3.40.50.720">
    <property type="entry name" value="NAD(P)-binding Rossmann-like Domain"/>
    <property type="match status" value="1"/>
</dbReference>
<dbReference type="SMART" id="SM00829">
    <property type="entry name" value="PKS_ER"/>
    <property type="match status" value="1"/>
</dbReference>
<evidence type="ECO:0000313" key="3">
    <source>
        <dbReference type="Proteomes" id="UP000613266"/>
    </source>
</evidence>
<accession>A0A931J3D5</accession>
<protein>
    <submittedName>
        <fullName evidence="2">NAD(P)-dependent alcohol dehydrogenase</fullName>
    </submittedName>
</protein>
<dbReference type="SUPFAM" id="SSF50129">
    <property type="entry name" value="GroES-like"/>
    <property type="match status" value="1"/>
</dbReference>
<dbReference type="Pfam" id="PF00107">
    <property type="entry name" value="ADH_zinc_N"/>
    <property type="match status" value="1"/>
</dbReference>
<dbReference type="CDD" id="cd08276">
    <property type="entry name" value="MDR7"/>
    <property type="match status" value="1"/>
</dbReference>
<dbReference type="InterPro" id="IPR011032">
    <property type="entry name" value="GroES-like_sf"/>
</dbReference>
<dbReference type="EMBL" id="JAEDAK010000004">
    <property type="protein sequence ID" value="MBH9576809.1"/>
    <property type="molecule type" value="Genomic_DNA"/>
</dbReference>